<keyword evidence="1" id="KW-1133">Transmembrane helix</keyword>
<evidence type="ECO:0000256" key="1">
    <source>
        <dbReference type="SAM" id="Phobius"/>
    </source>
</evidence>
<dbReference type="STRING" id="1498499.EP47_05315"/>
<sequence length="93" mass="10377">MLNQLAEQFNTQIQTFFYLIMLINGLLHVIFAGAVARDAGSLYKVGQKTVLVSAPTWAFATLIGGVITATIYWILHHSTLTRPTVREIHYDKG</sequence>
<name>A0A0A2SS09_9GAMM</name>
<organism evidence="2 3">
    <name type="scientific">Legionella norrlandica</name>
    <dbReference type="NCBI Taxonomy" id="1498499"/>
    <lineage>
        <taxon>Bacteria</taxon>
        <taxon>Pseudomonadati</taxon>
        <taxon>Pseudomonadota</taxon>
        <taxon>Gammaproteobacteria</taxon>
        <taxon>Legionellales</taxon>
        <taxon>Legionellaceae</taxon>
        <taxon>Legionella</taxon>
    </lineage>
</organism>
<accession>A0A0A2SS09</accession>
<dbReference type="AlphaFoldDB" id="A0A0A2SS09"/>
<proteinExistence type="predicted"/>
<keyword evidence="1" id="KW-0812">Transmembrane</keyword>
<dbReference type="RefSeq" id="WP_035888508.1">
    <property type="nucleotide sequence ID" value="NZ_JNCF01000014.1"/>
</dbReference>
<dbReference type="EMBL" id="JNCF01000014">
    <property type="protein sequence ID" value="KGP63547.1"/>
    <property type="molecule type" value="Genomic_DNA"/>
</dbReference>
<evidence type="ECO:0000313" key="2">
    <source>
        <dbReference type="EMBL" id="KGP63547.1"/>
    </source>
</evidence>
<comment type="caution">
    <text evidence="2">The sequence shown here is derived from an EMBL/GenBank/DDBJ whole genome shotgun (WGS) entry which is preliminary data.</text>
</comment>
<dbReference type="Proteomes" id="UP000054422">
    <property type="component" value="Unassembled WGS sequence"/>
</dbReference>
<reference evidence="2 3" key="1">
    <citation type="submission" date="2014-05" db="EMBL/GenBank/DDBJ databases">
        <authorList>
            <person name="Rizzardi K."/>
            <person name="Winiecka-Krusnell J."/>
            <person name="Ramliden M."/>
            <person name="Alm E."/>
            <person name="Andersson S."/>
            <person name="Byfors S."/>
        </authorList>
    </citation>
    <scope>NUCLEOTIDE SEQUENCE [LARGE SCALE GENOMIC DNA]</scope>
    <source>
        <strain evidence="2 3">LEGN</strain>
    </source>
</reference>
<evidence type="ECO:0000313" key="3">
    <source>
        <dbReference type="Proteomes" id="UP000054422"/>
    </source>
</evidence>
<feature type="transmembrane region" description="Helical" evidence="1">
    <location>
        <begin position="16"/>
        <end position="36"/>
    </location>
</feature>
<keyword evidence="1" id="KW-0472">Membrane</keyword>
<feature type="transmembrane region" description="Helical" evidence="1">
    <location>
        <begin position="56"/>
        <end position="75"/>
    </location>
</feature>
<protein>
    <submittedName>
        <fullName evidence="2">Uncharacterized protein</fullName>
    </submittedName>
</protein>
<keyword evidence="3" id="KW-1185">Reference proteome</keyword>
<gene>
    <name evidence="2" type="ORF">EP47_05315</name>
</gene>
<dbReference type="OrthoDB" id="5616117at2"/>